<dbReference type="PANTHER" id="PTHR13244">
    <property type="entry name" value="ZINC FINGER MYND DOMAIN CONTAINING PROTEIN 10"/>
    <property type="match status" value="1"/>
</dbReference>
<dbReference type="GO" id="GO:0008270">
    <property type="term" value="F:zinc ion binding"/>
    <property type="evidence" value="ECO:0007669"/>
    <property type="project" value="UniProtKB-KW"/>
</dbReference>
<dbReference type="InterPro" id="IPR002893">
    <property type="entry name" value="Znf_MYND"/>
</dbReference>
<dbReference type="InterPro" id="IPR052298">
    <property type="entry name" value="ZMYND10"/>
</dbReference>
<dbReference type="OrthoDB" id="432970at2759"/>
<evidence type="ECO:0000313" key="7">
    <source>
        <dbReference type="Proteomes" id="UP000193642"/>
    </source>
</evidence>
<name>A0A1Y2CQG0_9FUNG</name>
<accession>A0A1Y2CQG0</accession>
<keyword evidence="3" id="KW-0862">Zinc</keyword>
<dbReference type="GO" id="GO:0005737">
    <property type="term" value="C:cytoplasm"/>
    <property type="evidence" value="ECO:0007669"/>
    <property type="project" value="TreeGrafter"/>
</dbReference>
<comment type="caution">
    <text evidence="6">The sequence shown here is derived from an EMBL/GenBank/DDBJ whole genome shotgun (WGS) entry which is preliminary data.</text>
</comment>
<dbReference type="PROSITE" id="PS50865">
    <property type="entry name" value="ZF_MYND_2"/>
    <property type="match status" value="1"/>
</dbReference>
<dbReference type="Gene3D" id="6.10.140.2220">
    <property type="match status" value="1"/>
</dbReference>
<evidence type="ECO:0000256" key="1">
    <source>
        <dbReference type="ARBA" id="ARBA00022723"/>
    </source>
</evidence>
<dbReference type="SUPFAM" id="SSF144232">
    <property type="entry name" value="HIT/MYND zinc finger-like"/>
    <property type="match status" value="1"/>
</dbReference>
<dbReference type="STRING" id="329046.A0A1Y2CQG0"/>
<gene>
    <name evidence="6" type="ORF">BCR33DRAFT_714337</name>
</gene>
<feature type="domain" description="MYND-type" evidence="5">
    <location>
        <begin position="392"/>
        <end position="428"/>
    </location>
</feature>
<evidence type="ECO:0000256" key="4">
    <source>
        <dbReference type="PROSITE-ProRule" id="PRU00134"/>
    </source>
</evidence>
<dbReference type="Pfam" id="PF01753">
    <property type="entry name" value="zf-MYND"/>
    <property type="match status" value="1"/>
</dbReference>
<evidence type="ECO:0000256" key="2">
    <source>
        <dbReference type="ARBA" id="ARBA00022771"/>
    </source>
</evidence>
<dbReference type="PANTHER" id="PTHR13244:SF7">
    <property type="entry name" value="ZINC FINGER MYND DOMAIN-CONTAINING PROTEIN 10"/>
    <property type="match status" value="1"/>
</dbReference>
<dbReference type="EMBL" id="MCGO01000011">
    <property type="protein sequence ID" value="ORY48585.1"/>
    <property type="molecule type" value="Genomic_DNA"/>
</dbReference>
<evidence type="ECO:0000256" key="3">
    <source>
        <dbReference type="ARBA" id="ARBA00022833"/>
    </source>
</evidence>
<keyword evidence="2 4" id="KW-0863">Zinc-finger</keyword>
<proteinExistence type="predicted"/>
<protein>
    <recommendedName>
        <fullName evidence="5">MYND-type domain-containing protein</fullName>
    </recommendedName>
</protein>
<dbReference type="PROSITE" id="PS01360">
    <property type="entry name" value="ZF_MYND_1"/>
    <property type="match status" value="1"/>
</dbReference>
<sequence length="453" mass="52090">MSTPISAFEADMFVAQLATKSVSFDIIATERWYRTHETLEHLNIQAHLNVQSQCEEFVTESFITHSKIDYLIKDILTIDAWKTKIFPNVVDAAAAHSIKSYLILYHEATLVNLLEIIFFNKEAVMQAGDLLIDLVDYCSRKMAYLTTWTAPEEPPRLDQSDRDALLKNHSDLNFAIAINSLSIFRYITDQCSDISLAVLTRILNFNNMICSCVHLIEQSPWLQKKVGKDKKAKFSIFENGNWKDIDQEECQRLGKVEAQIWLSLYNLLLDNECRRKFVYNDAKKTVILRLRPYIEEVLVDQLPVLCHLQRHLDELLIMDIPNNAPTDSFIIEQVPEATNEIMSKCNVKVLSARFETLIKDESSGTSSMEIAKSMAAMYDLDNLDSLLEDPKCGKCGRLAENRCSKCKSEWYCSRKCQVEAWKIHKPICDVLVQAIDFKTRESQPRQGRIEEIV</sequence>
<keyword evidence="1" id="KW-0479">Metal-binding</keyword>
<keyword evidence="7" id="KW-1185">Reference proteome</keyword>
<reference evidence="6 7" key="1">
    <citation type="submission" date="2016-07" db="EMBL/GenBank/DDBJ databases">
        <title>Pervasive Adenine N6-methylation of Active Genes in Fungi.</title>
        <authorList>
            <consortium name="DOE Joint Genome Institute"/>
            <person name="Mondo S.J."/>
            <person name="Dannebaum R.O."/>
            <person name="Kuo R.C."/>
            <person name="Labutti K."/>
            <person name="Haridas S."/>
            <person name="Kuo A."/>
            <person name="Salamov A."/>
            <person name="Ahrendt S.R."/>
            <person name="Lipzen A."/>
            <person name="Sullivan W."/>
            <person name="Andreopoulos W.B."/>
            <person name="Clum A."/>
            <person name="Lindquist E."/>
            <person name="Daum C."/>
            <person name="Ramamoorthy G.K."/>
            <person name="Gryganskyi A."/>
            <person name="Culley D."/>
            <person name="Magnuson J.K."/>
            <person name="James T.Y."/>
            <person name="O'Malley M.A."/>
            <person name="Stajich J.E."/>
            <person name="Spatafora J.W."/>
            <person name="Visel A."/>
            <person name="Grigoriev I.V."/>
        </authorList>
    </citation>
    <scope>NUCLEOTIDE SEQUENCE [LARGE SCALE GENOMIC DNA]</scope>
    <source>
        <strain evidence="6 7">JEL800</strain>
    </source>
</reference>
<organism evidence="6 7">
    <name type="scientific">Rhizoclosmatium globosum</name>
    <dbReference type="NCBI Taxonomy" id="329046"/>
    <lineage>
        <taxon>Eukaryota</taxon>
        <taxon>Fungi</taxon>
        <taxon>Fungi incertae sedis</taxon>
        <taxon>Chytridiomycota</taxon>
        <taxon>Chytridiomycota incertae sedis</taxon>
        <taxon>Chytridiomycetes</taxon>
        <taxon>Chytridiales</taxon>
        <taxon>Chytriomycetaceae</taxon>
        <taxon>Rhizoclosmatium</taxon>
    </lineage>
</organism>
<dbReference type="Proteomes" id="UP000193642">
    <property type="component" value="Unassembled WGS sequence"/>
</dbReference>
<evidence type="ECO:0000313" key="6">
    <source>
        <dbReference type="EMBL" id="ORY48585.1"/>
    </source>
</evidence>
<evidence type="ECO:0000259" key="5">
    <source>
        <dbReference type="PROSITE" id="PS50865"/>
    </source>
</evidence>
<dbReference type="AlphaFoldDB" id="A0A1Y2CQG0"/>